<name>A0A915HPA1_ROMCU</name>
<reference evidence="2" key="1">
    <citation type="submission" date="2022-11" db="UniProtKB">
        <authorList>
            <consortium name="WormBaseParasite"/>
        </authorList>
    </citation>
    <scope>IDENTIFICATION</scope>
</reference>
<dbReference type="WBParaSite" id="nRc.2.0.1.t03544-RA">
    <property type="protein sequence ID" value="nRc.2.0.1.t03544-RA"/>
    <property type="gene ID" value="nRc.2.0.1.g03544"/>
</dbReference>
<evidence type="ECO:0000313" key="2">
    <source>
        <dbReference type="WBParaSite" id="nRc.2.0.1.t03544-RA"/>
    </source>
</evidence>
<protein>
    <submittedName>
        <fullName evidence="2">Uncharacterized protein</fullName>
    </submittedName>
</protein>
<organism evidence="1 2">
    <name type="scientific">Romanomermis culicivorax</name>
    <name type="common">Nematode worm</name>
    <dbReference type="NCBI Taxonomy" id="13658"/>
    <lineage>
        <taxon>Eukaryota</taxon>
        <taxon>Metazoa</taxon>
        <taxon>Ecdysozoa</taxon>
        <taxon>Nematoda</taxon>
        <taxon>Enoplea</taxon>
        <taxon>Dorylaimia</taxon>
        <taxon>Mermithida</taxon>
        <taxon>Mermithoidea</taxon>
        <taxon>Mermithidae</taxon>
        <taxon>Romanomermis</taxon>
    </lineage>
</organism>
<keyword evidence="1" id="KW-1185">Reference proteome</keyword>
<accession>A0A915HPA1</accession>
<dbReference type="Proteomes" id="UP000887565">
    <property type="component" value="Unplaced"/>
</dbReference>
<dbReference type="AlphaFoldDB" id="A0A915HPA1"/>
<proteinExistence type="predicted"/>
<evidence type="ECO:0000313" key="1">
    <source>
        <dbReference type="Proteomes" id="UP000887565"/>
    </source>
</evidence>
<sequence>MHVHCFGTVQQQKVAYHSHGSAHDLRSSGCTTTHPHAALSTTAHSHWSAAAHVCTRRREETKLDVTFFNAKGKREEQLNTAPFKELSCNV</sequence>